<dbReference type="SUPFAM" id="SSF51161">
    <property type="entry name" value="Trimeric LpxA-like enzymes"/>
    <property type="match status" value="1"/>
</dbReference>
<keyword evidence="2" id="KW-0012">Acyltransferase</keyword>
<dbReference type="GO" id="GO:0016746">
    <property type="term" value="F:acyltransferase activity"/>
    <property type="evidence" value="ECO:0007669"/>
    <property type="project" value="UniProtKB-KW"/>
</dbReference>
<proteinExistence type="predicted"/>
<gene>
    <name evidence="5" type="ORF">JIN83_11190</name>
</gene>
<dbReference type="InterPro" id="IPR050065">
    <property type="entry name" value="GlmU-like"/>
</dbReference>
<dbReference type="Pfam" id="PF25087">
    <property type="entry name" value="GMPPB_C"/>
    <property type="match status" value="1"/>
</dbReference>
<keyword evidence="1" id="KW-0808">Transferase</keyword>
<sequence length="284" mass="30349">MSLTIHPTQEANWWPLLQDQACGTQLIAGKTLLELQQQNADGISDAHQYDNAWITQADWEKLAAAAQPAVLKSAQGYTLAWTGDQNGEEITASEQSFLINYAWEFISLNEQIVSQLNANDFQGDVSPAAHIDGFVSVGKGSKILPGVVIEGNVVIGENCKIGPNCYLRGSTTIGNDCHIGQAVEIKNSIVGHGSSVGHLSYVGDSVIGNQVNFGAGTITSNLRHDGANHKSMIEGRLLDTGRRKFGAIIGDGTHTGILTAIYPGRKLGPNSSTRPNDTVERDLT</sequence>
<evidence type="ECO:0000256" key="3">
    <source>
        <dbReference type="SAM" id="MobiDB-lite"/>
    </source>
</evidence>
<accession>A0AAE2SC85</accession>
<evidence type="ECO:0000259" key="4">
    <source>
        <dbReference type="Pfam" id="PF25087"/>
    </source>
</evidence>
<feature type="domain" description="Mannose-1-phosphate guanyltransferase C-terminal" evidence="4">
    <location>
        <begin position="149"/>
        <end position="218"/>
    </location>
</feature>
<dbReference type="PANTHER" id="PTHR43584">
    <property type="entry name" value="NUCLEOTIDYL TRANSFERASE"/>
    <property type="match status" value="1"/>
</dbReference>
<dbReference type="Proteomes" id="UP000634206">
    <property type="component" value="Unassembled WGS sequence"/>
</dbReference>
<dbReference type="InterPro" id="IPR056729">
    <property type="entry name" value="GMPPB_C"/>
</dbReference>
<dbReference type="EMBL" id="JAENIG010000007">
    <property type="protein sequence ID" value="MBK1855526.1"/>
    <property type="molecule type" value="Genomic_DNA"/>
</dbReference>
<dbReference type="AlphaFoldDB" id="A0AAE2SC85"/>
<evidence type="ECO:0000256" key="2">
    <source>
        <dbReference type="ARBA" id="ARBA00023315"/>
    </source>
</evidence>
<name>A0AAE2SC85_9BACT</name>
<feature type="region of interest" description="Disordered" evidence="3">
    <location>
        <begin position="264"/>
        <end position="284"/>
    </location>
</feature>
<dbReference type="InterPro" id="IPR011004">
    <property type="entry name" value="Trimer_LpxA-like_sf"/>
</dbReference>
<reference evidence="5" key="1">
    <citation type="submission" date="2021-01" db="EMBL/GenBank/DDBJ databases">
        <title>Modified the classification status of verrucomicrobia.</title>
        <authorList>
            <person name="Feng X."/>
        </authorList>
    </citation>
    <scope>NUCLEOTIDE SEQUENCE</scope>
    <source>
        <strain evidence="5">5K15</strain>
    </source>
</reference>
<evidence type="ECO:0000256" key="1">
    <source>
        <dbReference type="ARBA" id="ARBA00022679"/>
    </source>
</evidence>
<comment type="caution">
    <text evidence="5">The sequence shown here is derived from an EMBL/GenBank/DDBJ whole genome shotgun (WGS) entry which is preliminary data.</text>
</comment>
<keyword evidence="6" id="KW-1185">Reference proteome</keyword>
<organism evidence="5 6">
    <name type="scientific">Oceaniferula flava</name>
    <dbReference type="NCBI Taxonomy" id="2800421"/>
    <lineage>
        <taxon>Bacteria</taxon>
        <taxon>Pseudomonadati</taxon>
        <taxon>Verrucomicrobiota</taxon>
        <taxon>Verrucomicrobiia</taxon>
        <taxon>Verrucomicrobiales</taxon>
        <taxon>Verrucomicrobiaceae</taxon>
        <taxon>Oceaniferula</taxon>
    </lineage>
</organism>
<dbReference type="PANTHER" id="PTHR43584:SF8">
    <property type="entry name" value="N-ACETYLMURAMATE ALPHA-1-PHOSPHATE URIDYLYLTRANSFERASE"/>
    <property type="match status" value="1"/>
</dbReference>
<dbReference type="Gene3D" id="2.160.10.10">
    <property type="entry name" value="Hexapeptide repeat proteins"/>
    <property type="match status" value="1"/>
</dbReference>
<dbReference type="GO" id="GO:0016779">
    <property type="term" value="F:nucleotidyltransferase activity"/>
    <property type="evidence" value="ECO:0007669"/>
    <property type="project" value="UniProtKB-ARBA"/>
</dbReference>
<protein>
    <recommendedName>
        <fullName evidence="4">Mannose-1-phosphate guanyltransferase C-terminal domain-containing protein</fullName>
    </recommendedName>
</protein>
<evidence type="ECO:0000313" key="5">
    <source>
        <dbReference type="EMBL" id="MBK1855526.1"/>
    </source>
</evidence>
<evidence type="ECO:0000313" key="6">
    <source>
        <dbReference type="Proteomes" id="UP000634206"/>
    </source>
</evidence>
<dbReference type="RefSeq" id="WP_309490138.1">
    <property type="nucleotide sequence ID" value="NZ_JAENIG010000007.1"/>
</dbReference>
<dbReference type="CDD" id="cd05636">
    <property type="entry name" value="LbH_G1P_TT_C_like"/>
    <property type="match status" value="1"/>
</dbReference>